<dbReference type="Pfam" id="PF09604">
    <property type="entry name" value="Potass_KdpF"/>
    <property type="match status" value="1"/>
</dbReference>
<dbReference type="RefSeq" id="WP_064599697.1">
    <property type="nucleotide sequence ID" value="NZ_CP134782.1"/>
</dbReference>
<dbReference type="InterPro" id="IPR011726">
    <property type="entry name" value="KdpF"/>
</dbReference>
<evidence type="ECO:0000313" key="2">
    <source>
        <dbReference type="EMBL" id="OAT76242.1"/>
    </source>
</evidence>
<keyword evidence="1" id="KW-0472">Membrane</keyword>
<organism evidence="2 3">
    <name type="scientific">Mangrovibacter phragmitis</name>
    <dbReference type="NCBI Taxonomy" id="1691903"/>
    <lineage>
        <taxon>Bacteria</taxon>
        <taxon>Pseudomonadati</taxon>
        <taxon>Pseudomonadota</taxon>
        <taxon>Gammaproteobacteria</taxon>
        <taxon>Enterobacterales</taxon>
        <taxon>Enterobacteriaceae</taxon>
        <taxon>Mangrovibacter</taxon>
    </lineage>
</organism>
<keyword evidence="1" id="KW-1133">Transmembrane helix</keyword>
<evidence type="ECO:0000313" key="3">
    <source>
        <dbReference type="Proteomes" id="UP000078225"/>
    </source>
</evidence>
<dbReference type="AlphaFoldDB" id="A0A1B7L1F6"/>
<dbReference type="GO" id="GO:0005886">
    <property type="term" value="C:plasma membrane"/>
    <property type="evidence" value="ECO:0007669"/>
    <property type="project" value="InterPro"/>
</dbReference>
<feature type="transmembrane region" description="Helical" evidence="1">
    <location>
        <begin position="6"/>
        <end position="24"/>
    </location>
</feature>
<comment type="caution">
    <text evidence="2">The sequence shown here is derived from an EMBL/GenBank/DDBJ whole genome shotgun (WGS) entry which is preliminary data.</text>
</comment>
<dbReference type="Proteomes" id="UP000078225">
    <property type="component" value="Unassembled WGS sequence"/>
</dbReference>
<keyword evidence="3" id="KW-1185">Reference proteome</keyword>
<dbReference type="STRING" id="1691903.A9B99_12470"/>
<dbReference type="NCBIfam" id="TIGR02115">
    <property type="entry name" value="potass_kdpF"/>
    <property type="match status" value="1"/>
</dbReference>
<protein>
    <submittedName>
        <fullName evidence="2">K+-transporting ATPase subunit F</fullName>
    </submittedName>
</protein>
<reference evidence="3" key="1">
    <citation type="submission" date="2016-05" db="EMBL/GenBank/DDBJ databases">
        <authorList>
            <person name="Behera P."/>
            <person name="Vaishampayan P."/>
            <person name="Singh N."/>
            <person name="Raina V."/>
            <person name="Suar M."/>
            <person name="Pattnaik A."/>
            <person name="Rastogi G."/>
        </authorList>
    </citation>
    <scope>NUCLEOTIDE SEQUENCE [LARGE SCALE GENOMIC DNA]</scope>
    <source>
        <strain evidence="3">MP23</strain>
    </source>
</reference>
<dbReference type="EMBL" id="LYRP01000033">
    <property type="protein sequence ID" value="OAT76242.1"/>
    <property type="molecule type" value="Genomic_DNA"/>
</dbReference>
<sequence length="29" mass="3194">MSLSLVAGIVLVFLLLGYLVYALLHAEKF</sequence>
<name>A0A1B7L1F6_9ENTR</name>
<keyword evidence="1" id="KW-0812">Transmembrane</keyword>
<evidence type="ECO:0000256" key="1">
    <source>
        <dbReference type="SAM" id="Phobius"/>
    </source>
</evidence>
<dbReference type="GO" id="GO:0008556">
    <property type="term" value="F:P-type potassium transmembrane transporter activity"/>
    <property type="evidence" value="ECO:0007669"/>
    <property type="project" value="InterPro"/>
</dbReference>
<accession>A0A1B7L1F6</accession>
<gene>
    <name evidence="2" type="ORF">A9B99_12470</name>
</gene>
<proteinExistence type="predicted"/>